<evidence type="ECO:0000313" key="1">
    <source>
        <dbReference type="Proteomes" id="UP000095286"/>
    </source>
</evidence>
<organism evidence="1 2">
    <name type="scientific">Rhabditophanes sp. KR3021</name>
    <dbReference type="NCBI Taxonomy" id="114890"/>
    <lineage>
        <taxon>Eukaryota</taxon>
        <taxon>Metazoa</taxon>
        <taxon>Ecdysozoa</taxon>
        <taxon>Nematoda</taxon>
        <taxon>Chromadorea</taxon>
        <taxon>Rhabditida</taxon>
        <taxon>Tylenchina</taxon>
        <taxon>Panagrolaimomorpha</taxon>
        <taxon>Strongyloidoidea</taxon>
        <taxon>Alloionematidae</taxon>
        <taxon>Rhabditophanes</taxon>
    </lineage>
</organism>
<protein>
    <submittedName>
        <fullName evidence="2">H15 domain-containing protein</fullName>
    </submittedName>
</protein>
<dbReference type="WBParaSite" id="RSKR_0000300600.1">
    <property type="protein sequence ID" value="RSKR_0000300600.1"/>
    <property type="gene ID" value="RSKR_0000300600"/>
</dbReference>
<proteinExistence type="predicted"/>
<accession>A0AC35TPN0</accession>
<name>A0AC35TPN0_9BILA</name>
<reference evidence="2" key="1">
    <citation type="submission" date="2016-11" db="UniProtKB">
        <authorList>
            <consortium name="WormBaseParasite"/>
        </authorList>
    </citation>
    <scope>IDENTIFICATION</scope>
    <source>
        <strain evidence="2">KR3021</strain>
    </source>
</reference>
<sequence length="134" mass="15551">MSNIPKVCKHPHYDDMVIEAIKKGIKTNQDTFTLYLCSKYKLPKFETVKRNVKVTLNKLVENKILFISKGVGLRVHYELVADPPNLVMEVEEPRQLHIRIIISKKTLTSRLIHTTLTKSIQKNTLKVNEARKEK</sequence>
<evidence type="ECO:0000313" key="2">
    <source>
        <dbReference type="WBParaSite" id="RSKR_0000300600.1"/>
    </source>
</evidence>
<dbReference type="Proteomes" id="UP000095286">
    <property type="component" value="Unplaced"/>
</dbReference>